<feature type="signal peptide" evidence="1">
    <location>
        <begin position="1"/>
        <end position="17"/>
    </location>
</feature>
<keyword evidence="1" id="KW-0732">Signal</keyword>
<keyword evidence="3" id="KW-1185">Reference proteome</keyword>
<dbReference type="AlphaFoldDB" id="A0AA36DIH2"/>
<dbReference type="EMBL" id="CATQJL010000001">
    <property type="protein sequence ID" value="CAJ0588228.1"/>
    <property type="molecule type" value="Genomic_DNA"/>
</dbReference>
<accession>A0AA36DIH2</accession>
<comment type="caution">
    <text evidence="2">The sequence shown here is derived from an EMBL/GenBank/DDBJ whole genome shotgun (WGS) entry which is preliminary data.</text>
</comment>
<evidence type="ECO:0000313" key="2">
    <source>
        <dbReference type="EMBL" id="CAJ0588228.1"/>
    </source>
</evidence>
<organism evidence="2 3">
    <name type="scientific">Cylicocyclus nassatus</name>
    <name type="common">Nematode worm</name>
    <dbReference type="NCBI Taxonomy" id="53992"/>
    <lineage>
        <taxon>Eukaryota</taxon>
        <taxon>Metazoa</taxon>
        <taxon>Ecdysozoa</taxon>
        <taxon>Nematoda</taxon>
        <taxon>Chromadorea</taxon>
        <taxon>Rhabditida</taxon>
        <taxon>Rhabditina</taxon>
        <taxon>Rhabditomorpha</taxon>
        <taxon>Strongyloidea</taxon>
        <taxon>Strongylidae</taxon>
        <taxon>Cylicocyclus</taxon>
    </lineage>
</organism>
<evidence type="ECO:0000256" key="1">
    <source>
        <dbReference type="SAM" id="SignalP"/>
    </source>
</evidence>
<reference evidence="2" key="1">
    <citation type="submission" date="2023-07" db="EMBL/GenBank/DDBJ databases">
        <authorList>
            <consortium name="CYATHOMIX"/>
        </authorList>
    </citation>
    <scope>NUCLEOTIDE SEQUENCE</scope>
    <source>
        <strain evidence="2">N/A</strain>
    </source>
</reference>
<gene>
    <name evidence="2" type="ORF">CYNAS_LOCUS211</name>
</gene>
<feature type="chain" id="PRO_5041346195" evidence="1">
    <location>
        <begin position="18"/>
        <end position="284"/>
    </location>
</feature>
<protein>
    <submittedName>
        <fullName evidence="2">Uncharacterized protein</fullName>
    </submittedName>
</protein>
<dbReference type="Proteomes" id="UP001176961">
    <property type="component" value="Unassembled WGS sequence"/>
</dbReference>
<evidence type="ECO:0000313" key="3">
    <source>
        <dbReference type="Proteomes" id="UP001176961"/>
    </source>
</evidence>
<name>A0AA36DIH2_CYLNA</name>
<proteinExistence type="predicted"/>
<sequence>MLSYTVTVTVFASIASATVISRAKRQFSNYYACGGSGYSSIGCGAYSGCGTNCAGSTIILPSTNYAPSSICQNLCSSINCNQYNGQYVNGLYVANGYGSAYGSTQYNPCASSCCYGDNNFNQPLWGNALVVPGSDWLNSPYGNGGNIYTPYVNPITQVGPGPVVISANIQRSPTAFTEIVSNGVLLAVAVNQLEALVLRMDNVQQDILVWLEMFVVVVPSAQVRVGTCPSGSDLECPVGYACSTTLSCCPSEHIRGSILNTCNNGGCHDGYECGKGNLCYPSYK</sequence>